<protein>
    <submittedName>
        <fullName evidence="1">337_t:CDS:1</fullName>
    </submittedName>
</protein>
<gene>
    <name evidence="1" type="ORF">CPELLU_LOCUS9997</name>
</gene>
<evidence type="ECO:0000313" key="2">
    <source>
        <dbReference type="Proteomes" id="UP000789759"/>
    </source>
</evidence>
<organism evidence="1 2">
    <name type="scientific">Cetraspora pellucida</name>
    <dbReference type="NCBI Taxonomy" id="1433469"/>
    <lineage>
        <taxon>Eukaryota</taxon>
        <taxon>Fungi</taxon>
        <taxon>Fungi incertae sedis</taxon>
        <taxon>Mucoromycota</taxon>
        <taxon>Glomeromycotina</taxon>
        <taxon>Glomeromycetes</taxon>
        <taxon>Diversisporales</taxon>
        <taxon>Gigasporaceae</taxon>
        <taxon>Cetraspora</taxon>
    </lineage>
</organism>
<feature type="non-terminal residue" evidence="1">
    <location>
        <position position="1"/>
    </location>
</feature>
<dbReference type="EMBL" id="CAJVQA010008003">
    <property type="protein sequence ID" value="CAG8665280.1"/>
    <property type="molecule type" value="Genomic_DNA"/>
</dbReference>
<dbReference type="Proteomes" id="UP000789759">
    <property type="component" value="Unassembled WGS sequence"/>
</dbReference>
<dbReference type="AlphaFoldDB" id="A0A9N9E683"/>
<dbReference type="OrthoDB" id="2417292at2759"/>
<reference evidence="1" key="1">
    <citation type="submission" date="2021-06" db="EMBL/GenBank/DDBJ databases">
        <authorList>
            <person name="Kallberg Y."/>
            <person name="Tangrot J."/>
            <person name="Rosling A."/>
        </authorList>
    </citation>
    <scope>NUCLEOTIDE SEQUENCE</scope>
    <source>
        <strain evidence="1">FL966</strain>
    </source>
</reference>
<name>A0A9N9E683_9GLOM</name>
<evidence type="ECO:0000313" key="1">
    <source>
        <dbReference type="EMBL" id="CAG8665280.1"/>
    </source>
</evidence>
<sequence length="88" mass="9930">SLSEFADEINIQLNPMWIITDFEKAIINASHCKLPNAINKLLLSSMPNWMALMIQHLFALPFLSPNKIPAGFEILKANMLSETSDMIQ</sequence>
<keyword evidence="2" id="KW-1185">Reference proteome</keyword>
<accession>A0A9N9E683</accession>
<comment type="caution">
    <text evidence="1">The sequence shown here is derived from an EMBL/GenBank/DDBJ whole genome shotgun (WGS) entry which is preliminary data.</text>
</comment>
<proteinExistence type="predicted"/>